<dbReference type="Proteomes" id="UP000249248">
    <property type="component" value="Unassembled WGS sequence"/>
</dbReference>
<dbReference type="EMBL" id="QKSB01000002">
    <property type="protein sequence ID" value="PZE17878.1"/>
    <property type="molecule type" value="Genomic_DNA"/>
</dbReference>
<dbReference type="RefSeq" id="WP_111062029.1">
    <property type="nucleotide sequence ID" value="NZ_JBHUCU010000002.1"/>
</dbReference>
<dbReference type="OrthoDB" id="700091at2"/>
<protein>
    <submittedName>
        <fullName evidence="1">Uncharacterized protein</fullName>
    </submittedName>
</protein>
<evidence type="ECO:0000313" key="2">
    <source>
        <dbReference type="Proteomes" id="UP000249248"/>
    </source>
</evidence>
<organism evidence="1 2">
    <name type="scientific">Putridiphycobacter roseus</name>
    <dbReference type="NCBI Taxonomy" id="2219161"/>
    <lineage>
        <taxon>Bacteria</taxon>
        <taxon>Pseudomonadati</taxon>
        <taxon>Bacteroidota</taxon>
        <taxon>Flavobacteriia</taxon>
        <taxon>Flavobacteriales</taxon>
        <taxon>Crocinitomicaceae</taxon>
        <taxon>Putridiphycobacter</taxon>
    </lineage>
</organism>
<accession>A0A2W1NT57</accession>
<comment type="caution">
    <text evidence="1">The sequence shown here is derived from an EMBL/GenBank/DDBJ whole genome shotgun (WGS) entry which is preliminary data.</text>
</comment>
<sequence length="251" mass="28762">MKTSLYLFTLLFILFFNASCKTLKGVKEMKTETINLKEYSNGLKDVAFIGIHHVGKISYYANLTETIKSYKEKGYTVFYEQLSETNIVNDSSKLDIENRKMRKIVGFYSGATGYGSIIEDFKKTGLKSFTAFANKLMVQPSYEIMGLDSLDYNADANRTNFVAEFEARFGGLVLDSMDYHTHLDSAYSRPNVVSKSKKKKIIVDYRNEVLAKNTLNSKEEKILIIFGEGHRKGFYKILKKEDKNWKKIKSA</sequence>
<reference evidence="1 2" key="1">
    <citation type="submission" date="2018-06" db="EMBL/GenBank/DDBJ databases">
        <title>The draft genome sequence of Crocinitomix sp. SM1701.</title>
        <authorList>
            <person name="Zhang X."/>
        </authorList>
    </citation>
    <scope>NUCLEOTIDE SEQUENCE [LARGE SCALE GENOMIC DNA]</scope>
    <source>
        <strain evidence="1 2">SM1701</strain>
    </source>
</reference>
<proteinExistence type="predicted"/>
<keyword evidence="2" id="KW-1185">Reference proteome</keyword>
<dbReference type="AlphaFoldDB" id="A0A2W1NT57"/>
<gene>
    <name evidence="1" type="ORF">DNU06_04470</name>
</gene>
<name>A0A2W1NT57_9FLAO</name>
<evidence type="ECO:0000313" key="1">
    <source>
        <dbReference type="EMBL" id="PZE17878.1"/>
    </source>
</evidence>